<evidence type="ECO:0008006" key="3">
    <source>
        <dbReference type="Google" id="ProtNLM"/>
    </source>
</evidence>
<dbReference type="EMBL" id="GFPF01002586">
    <property type="protein sequence ID" value="MAA13732.1"/>
    <property type="molecule type" value="Transcribed_RNA"/>
</dbReference>
<dbReference type="AlphaFoldDB" id="A0A224YIS0"/>
<evidence type="ECO:0000256" key="1">
    <source>
        <dbReference type="SAM" id="SignalP"/>
    </source>
</evidence>
<name>A0A224YIS0_9ACAR</name>
<protein>
    <recommendedName>
        <fullName evidence="3">Lipocalin</fullName>
    </recommendedName>
</protein>
<feature type="signal peptide" evidence="1">
    <location>
        <begin position="1"/>
        <end position="18"/>
    </location>
</feature>
<organism evidence="2">
    <name type="scientific">Rhipicephalus zambeziensis</name>
    <dbReference type="NCBI Taxonomy" id="60191"/>
    <lineage>
        <taxon>Eukaryota</taxon>
        <taxon>Metazoa</taxon>
        <taxon>Ecdysozoa</taxon>
        <taxon>Arthropoda</taxon>
        <taxon>Chelicerata</taxon>
        <taxon>Arachnida</taxon>
        <taxon>Acari</taxon>
        <taxon>Parasitiformes</taxon>
        <taxon>Ixodida</taxon>
        <taxon>Ixodoidea</taxon>
        <taxon>Ixodidae</taxon>
        <taxon>Rhipicephalinae</taxon>
        <taxon>Rhipicephalus</taxon>
        <taxon>Rhipicephalus</taxon>
    </lineage>
</organism>
<sequence length="214" mass="24121">MKLLTVLSAVYCISFAKANTTWVPPKEHGTNLNLRTFLATTGGIYTVLATSETRRKLCKLDYNISFTDTQVYITRNYTPGEEGPYEENLVGTFFDNPEVPTIMLLQTTDGALRGAEQLVHQDDEHKCGIFFAVQKQIFAGQWYDSCELRVNSAHSPPMTYPECINDFIRICDPEHILAQTVWPTFCVYIVSNPTGVKRAATSKYVGQLYKIAQT</sequence>
<feature type="chain" id="PRO_5012104038" description="Lipocalin" evidence="1">
    <location>
        <begin position="19"/>
        <end position="214"/>
    </location>
</feature>
<keyword evidence="1" id="KW-0732">Signal</keyword>
<proteinExistence type="predicted"/>
<evidence type="ECO:0000313" key="2">
    <source>
        <dbReference type="EMBL" id="MAA13732.1"/>
    </source>
</evidence>
<reference evidence="2" key="1">
    <citation type="journal article" date="2017" name="Parasit. Vectors">
        <title>Sialotranscriptomics of Rhipicephalus zambeziensis reveals intricate expression profiles of secretory proteins and suggests tight temporal transcriptional regulation during blood-feeding.</title>
        <authorList>
            <person name="de Castro M.H."/>
            <person name="de Klerk D."/>
            <person name="Pienaar R."/>
            <person name="Rees D.J.G."/>
            <person name="Mans B.J."/>
        </authorList>
    </citation>
    <scope>NUCLEOTIDE SEQUENCE</scope>
    <source>
        <tissue evidence="2">Salivary glands</tissue>
    </source>
</reference>
<accession>A0A224YIS0</accession>